<protein>
    <submittedName>
        <fullName evidence="3">Uncharacterized conserved protein, contains S4-like domain</fullName>
    </submittedName>
</protein>
<dbReference type="GeneID" id="83155664"/>
<dbReference type="GO" id="GO:0003723">
    <property type="term" value="F:RNA binding"/>
    <property type="evidence" value="ECO:0007669"/>
    <property type="project" value="UniProtKB-KW"/>
</dbReference>
<dbReference type="KEGG" id="rch:RUM_08910"/>
<dbReference type="PATRIC" id="fig|213810.4.peg.803"/>
<reference evidence="3" key="2">
    <citation type="submission" date="2010-03" db="EMBL/GenBank/DDBJ databases">
        <authorList>
            <person name="Pajon A."/>
        </authorList>
    </citation>
    <scope>NUCLEOTIDE SEQUENCE</scope>
    <source>
        <strain evidence="3">Type strain: 18P13</strain>
    </source>
</reference>
<gene>
    <name evidence="3" type="ordered locus">RUM_08910</name>
</gene>
<evidence type="ECO:0000256" key="1">
    <source>
        <dbReference type="PROSITE-ProRule" id="PRU00182"/>
    </source>
</evidence>
<dbReference type="InterPro" id="IPR040591">
    <property type="entry name" value="RqcP2_RBD"/>
</dbReference>
<reference evidence="3" key="1">
    <citation type="submission" date="2010-03" db="EMBL/GenBank/DDBJ databases">
        <title>The genome sequence of Ruminococcus sp. 18P13.</title>
        <authorList>
            <consortium name="metaHIT consortium -- http://www.metahit.eu/"/>
            <person name="Pajon A."/>
            <person name="Turner K."/>
            <person name="Parkhill J."/>
            <person name="Bernalier A."/>
        </authorList>
    </citation>
    <scope>NUCLEOTIDE SEQUENCE [LARGE SCALE GENOMIC DNA]</scope>
    <source>
        <strain evidence="3">Type strain: 18P13</strain>
    </source>
</reference>
<organism evidence="3 4">
    <name type="scientific">Ruminococcus champanellensis (strain DSM 18848 / JCM 17042 / KCTC 15320 / 18P13)</name>
    <dbReference type="NCBI Taxonomy" id="213810"/>
    <lineage>
        <taxon>Bacteria</taxon>
        <taxon>Bacillati</taxon>
        <taxon>Bacillota</taxon>
        <taxon>Clostridia</taxon>
        <taxon>Eubacteriales</taxon>
        <taxon>Oscillospiraceae</taxon>
        <taxon>Ruminococcus</taxon>
    </lineage>
</organism>
<dbReference type="PROSITE" id="PS50889">
    <property type="entry name" value="S4"/>
    <property type="match status" value="1"/>
</dbReference>
<accession>D4LBS2</accession>
<dbReference type="Gene3D" id="3.30.1370.160">
    <property type="match status" value="1"/>
</dbReference>
<feature type="domain" description="Ribosome-associated protein quality control protein P2 RNA-binding" evidence="2">
    <location>
        <begin position="74"/>
        <end position="152"/>
    </location>
</feature>
<dbReference type="InterPro" id="IPR012677">
    <property type="entry name" value="Nucleotide-bd_a/b_plait_sf"/>
</dbReference>
<keyword evidence="1" id="KW-0694">RNA-binding</keyword>
<sequence length="248" mass="27220">MNREDGELISARAADLLKACDRSNAPRFTAFLTEGECALAQQTLERLHGSFAFFGGYAQAQRRILCVHPPEYAPEEQAYPIACVHLTYRRADHLTHRDVLGALMHLRLRRDAIGDILPQEGLTQVFLHKPVAQLVCDELRKIGRVGVRAELAAYTGSFVQEFEPIEGTVPSLRLDAVVSLAARISREKSAVLIHGGQVTVGGLPVLTPSALIGQDAVFSARGFGKFRLAQVSGITKKGRLHITIEKFK</sequence>
<name>D4LBS2_RUMC1</name>
<dbReference type="HOGENOM" id="CLU_075687_1_0_9"/>
<dbReference type="Pfam" id="PF17774">
    <property type="entry name" value="YlmH_RBD"/>
    <property type="match status" value="1"/>
</dbReference>
<dbReference type="AlphaFoldDB" id="D4LBS2"/>
<dbReference type="EMBL" id="FP929052">
    <property type="protein sequence ID" value="CBL17067.1"/>
    <property type="molecule type" value="Genomic_DNA"/>
</dbReference>
<dbReference type="STRING" id="213810.RUM_08910"/>
<dbReference type="BioCyc" id="RCHA213810:RUM_RS04300-MONOMER"/>
<dbReference type="Gene3D" id="3.30.70.330">
    <property type="match status" value="1"/>
</dbReference>
<evidence type="ECO:0000259" key="2">
    <source>
        <dbReference type="Pfam" id="PF17774"/>
    </source>
</evidence>
<evidence type="ECO:0000313" key="3">
    <source>
        <dbReference type="EMBL" id="CBL17067.1"/>
    </source>
</evidence>
<proteinExistence type="predicted"/>
<dbReference type="Proteomes" id="UP000007054">
    <property type="component" value="Chromosome"/>
</dbReference>
<evidence type="ECO:0000313" key="4">
    <source>
        <dbReference type="Proteomes" id="UP000007054"/>
    </source>
</evidence>
<keyword evidence="4" id="KW-1185">Reference proteome</keyword>
<dbReference type="SUPFAM" id="SSF55174">
    <property type="entry name" value="Alpha-L RNA-binding motif"/>
    <property type="match status" value="1"/>
</dbReference>
<dbReference type="RefSeq" id="WP_015557974.1">
    <property type="nucleotide sequence ID" value="NC_021039.1"/>
</dbReference>